<dbReference type="InterPro" id="IPR012854">
    <property type="entry name" value="Cu_amine_oxidase-like_N"/>
</dbReference>
<dbReference type="InterPro" id="IPR043504">
    <property type="entry name" value="Peptidase_S1_PA_chymotrypsin"/>
</dbReference>
<dbReference type="Proteomes" id="UP000476064">
    <property type="component" value="Chromosome"/>
</dbReference>
<evidence type="ECO:0000259" key="10">
    <source>
        <dbReference type="Pfam" id="PF07833"/>
    </source>
</evidence>
<dbReference type="PANTHER" id="PTHR43019">
    <property type="entry name" value="SERINE ENDOPROTEASE DEGS"/>
    <property type="match status" value="1"/>
</dbReference>
<dbReference type="Gene3D" id="2.40.10.10">
    <property type="entry name" value="Trypsin-like serine proteases"/>
    <property type="match status" value="2"/>
</dbReference>
<accession>A0A6C0G028</accession>
<dbReference type="PRINTS" id="PR00839">
    <property type="entry name" value="V8PROTEASE"/>
</dbReference>
<dbReference type="InterPro" id="IPR009003">
    <property type="entry name" value="Peptidase_S1_PA"/>
</dbReference>
<keyword evidence="4 9" id="KW-0645">Protease</keyword>
<dbReference type="KEGG" id="plyc:GXP70_18075"/>
<feature type="chain" id="PRO_5025717280" description="Serine protease" evidence="9">
    <location>
        <begin position="22"/>
        <end position="256"/>
    </location>
</feature>
<evidence type="ECO:0000313" key="11">
    <source>
        <dbReference type="EMBL" id="QHT61692.1"/>
    </source>
</evidence>
<comment type="subcellular location">
    <subcellularLocation>
        <location evidence="1">Secreted</location>
    </subcellularLocation>
</comment>
<evidence type="ECO:0000313" key="12">
    <source>
        <dbReference type="Proteomes" id="UP000476064"/>
    </source>
</evidence>
<reference evidence="11 12" key="1">
    <citation type="submission" date="2020-01" db="EMBL/GenBank/DDBJ databases">
        <title>Paenibacillus sp. nov., isolated from tomato rhizosphere.</title>
        <authorList>
            <person name="Weon H.-Y."/>
            <person name="Lee S.A."/>
        </authorList>
    </citation>
    <scope>NUCLEOTIDE SEQUENCE [LARGE SCALE GENOMIC DNA]</scope>
    <source>
        <strain evidence="11 12">12200R-189</strain>
    </source>
</reference>
<keyword evidence="5 9" id="KW-0732">Signal</keyword>
<dbReference type="GO" id="GO:0006508">
    <property type="term" value="P:proteolysis"/>
    <property type="evidence" value="ECO:0007669"/>
    <property type="project" value="UniProtKB-KW"/>
</dbReference>
<keyword evidence="12" id="KW-1185">Reference proteome</keyword>
<keyword evidence="7 9" id="KW-0720">Serine protease</keyword>
<evidence type="ECO:0000256" key="2">
    <source>
        <dbReference type="ARBA" id="ARBA00008764"/>
    </source>
</evidence>
<dbReference type="EC" id="3.4.21.-" evidence="9"/>
<evidence type="ECO:0000256" key="1">
    <source>
        <dbReference type="ARBA" id="ARBA00004613"/>
    </source>
</evidence>
<dbReference type="AlphaFoldDB" id="A0A6C0G028"/>
<sequence length="256" mass="27207">MKRKIAIIATLFLLICGTAYAANGSLVKVLVNGKAVQSGQIINGSTMLPLKAVAEALGARVDWDNIKKQATITTAPAPVQPAQNGLSLAQLNKIGESVGLVYAYAGQQAIAQGSGFIVNTDVFVTNWHVAKGSDTLTINFADKQEVVKVADALFKNEDEDLIGFRVKGYPSLTLNTGTPVNKDKVYALGYPSSKFTITEGMFVSEWNDDRWSHYPDTMPGASGGALINSTGEVIGVTSTVGTAVRSSILRLELNKI</sequence>
<dbReference type="Pfam" id="PF07833">
    <property type="entry name" value="Cu_amine_oxidN1"/>
    <property type="match status" value="1"/>
</dbReference>
<evidence type="ECO:0000256" key="5">
    <source>
        <dbReference type="ARBA" id="ARBA00022729"/>
    </source>
</evidence>
<evidence type="ECO:0000256" key="9">
    <source>
        <dbReference type="RuleBase" id="RU004296"/>
    </source>
</evidence>
<protein>
    <recommendedName>
        <fullName evidence="9">Serine protease</fullName>
        <ecNumber evidence="9">3.4.21.-</ecNumber>
    </recommendedName>
</protein>
<keyword evidence="3" id="KW-0964">Secreted</keyword>
<dbReference type="GO" id="GO:0005576">
    <property type="term" value="C:extracellular region"/>
    <property type="evidence" value="ECO:0007669"/>
    <property type="project" value="UniProtKB-SubCell"/>
</dbReference>
<evidence type="ECO:0000256" key="4">
    <source>
        <dbReference type="ARBA" id="ARBA00022670"/>
    </source>
</evidence>
<dbReference type="RefSeq" id="WP_162358131.1">
    <property type="nucleotide sequence ID" value="NZ_CP048209.1"/>
</dbReference>
<keyword evidence="6 9" id="KW-0378">Hydrolase</keyword>
<feature type="domain" description="Copper amine oxidase-like N-terminal" evidence="10">
    <location>
        <begin position="31"/>
        <end position="76"/>
    </location>
</feature>
<comment type="similarity">
    <text evidence="2 9">Belongs to the peptidase S1B family.</text>
</comment>
<proteinExistence type="inferred from homology"/>
<name>A0A6C0G028_9BACL</name>
<dbReference type="SUPFAM" id="SSF55383">
    <property type="entry name" value="Copper amine oxidase, domain N"/>
    <property type="match status" value="1"/>
</dbReference>
<feature type="active site" description="Charge relay system" evidence="8">
    <location>
        <position position="128"/>
    </location>
</feature>
<dbReference type="GO" id="GO:0008236">
    <property type="term" value="F:serine-type peptidase activity"/>
    <property type="evidence" value="ECO:0007669"/>
    <property type="project" value="UniProtKB-KW"/>
</dbReference>
<gene>
    <name evidence="11" type="ORF">GXP70_18075</name>
</gene>
<evidence type="ECO:0000256" key="3">
    <source>
        <dbReference type="ARBA" id="ARBA00022525"/>
    </source>
</evidence>
<dbReference type="SUPFAM" id="SSF50494">
    <property type="entry name" value="Trypsin-like serine proteases"/>
    <property type="match status" value="1"/>
</dbReference>
<dbReference type="Pfam" id="PF13365">
    <property type="entry name" value="Trypsin_2"/>
    <property type="match status" value="1"/>
</dbReference>
<feature type="signal peptide" evidence="9">
    <location>
        <begin position="1"/>
        <end position="21"/>
    </location>
</feature>
<dbReference type="PANTHER" id="PTHR43019:SF23">
    <property type="entry name" value="PROTEASE DO-LIKE 5, CHLOROPLASTIC"/>
    <property type="match status" value="1"/>
</dbReference>
<dbReference type="EMBL" id="CP048209">
    <property type="protein sequence ID" value="QHT61692.1"/>
    <property type="molecule type" value="Genomic_DNA"/>
</dbReference>
<organism evidence="11 12">
    <name type="scientific">Paenibacillus lycopersici</name>
    <dbReference type="NCBI Taxonomy" id="2704462"/>
    <lineage>
        <taxon>Bacteria</taxon>
        <taxon>Bacillati</taxon>
        <taxon>Bacillota</taxon>
        <taxon>Bacilli</taxon>
        <taxon>Bacillales</taxon>
        <taxon>Paenibacillaceae</taxon>
        <taxon>Paenibacillus</taxon>
    </lineage>
</organism>
<feature type="active site" description="Charge relay system" evidence="8">
    <location>
        <position position="222"/>
    </location>
</feature>
<dbReference type="InterPro" id="IPR036582">
    <property type="entry name" value="Mao_N_sf"/>
</dbReference>
<evidence type="ECO:0000256" key="8">
    <source>
        <dbReference type="PIRSR" id="PIRSR608256-1"/>
    </source>
</evidence>
<dbReference type="InterPro" id="IPR008256">
    <property type="entry name" value="Peptidase_S1B"/>
</dbReference>
<feature type="active site" description="Charge relay system" evidence="8">
    <location>
        <position position="160"/>
    </location>
</feature>
<evidence type="ECO:0000256" key="6">
    <source>
        <dbReference type="ARBA" id="ARBA00022801"/>
    </source>
</evidence>
<evidence type="ECO:0000256" key="7">
    <source>
        <dbReference type="ARBA" id="ARBA00022825"/>
    </source>
</evidence>